<feature type="coiled-coil region" evidence="1">
    <location>
        <begin position="81"/>
        <end position="108"/>
    </location>
</feature>
<feature type="compositionally biased region" description="Low complexity" evidence="2">
    <location>
        <begin position="1061"/>
        <end position="1075"/>
    </location>
</feature>
<proteinExistence type="predicted"/>
<feature type="region of interest" description="Disordered" evidence="2">
    <location>
        <begin position="757"/>
        <end position="1117"/>
    </location>
</feature>
<evidence type="ECO:0000259" key="3">
    <source>
        <dbReference type="PROSITE" id="PS50003"/>
    </source>
</evidence>
<gene>
    <name evidence="4" type="ORF">Agabi119p4_7403</name>
</gene>
<evidence type="ECO:0000256" key="1">
    <source>
        <dbReference type="SAM" id="Coils"/>
    </source>
</evidence>
<feature type="compositionally biased region" description="Polar residues" evidence="2">
    <location>
        <begin position="1024"/>
        <end position="1039"/>
    </location>
</feature>
<dbReference type="InterPro" id="IPR001849">
    <property type="entry name" value="PH_domain"/>
</dbReference>
<feature type="compositionally biased region" description="Polar residues" evidence="2">
    <location>
        <begin position="758"/>
        <end position="797"/>
    </location>
</feature>
<feature type="region of interest" description="Disordered" evidence="2">
    <location>
        <begin position="1216"/>
        <end position="1273"/>
    </location>
</feature>
<feature type="compositionally biased region" description="Pro residues" evidence="2">
    <location>
        <begin position="959"/>
        <end position="969"/>
    </location>
</feature>
<dbReference type="PANTHER" id="PTHR39472">
    <property type="entry name" value="EXPRESSED PROTEIN"/>
    <property type="match status" value="1"/>
</dbReference>
<comment type="caution">
    <text evidence="4">The sequence shown here is derived from an EMBL/GenBank/DDBJ whole genome shotgun (WGS) entry which is preliminary data.</text>
</comment>
<feature type="compositionally biased region" description="Low complexity" evidence="2">
    <location>
        <begin position="801"/>
        <end position="820"/>
    </location>
</feature>
<feature type="compositionally biased region" description="Low complexity" evidence="2">
    <location>
        <begin position="1090"/>
        <end position="1102"/>
    </location>
</feature>
<reference evidence="4 5" key="1">
    <citation type="journal article" name="Sci. Rep.">
        <title>Telomere-to-telomere assembled and centromere annotated genomes of the two main subspecies of the button mushroom Agaricus bisporus reveal especially polymorphic chromosome ends.</title>
        <authorList>
            <person name="Sonnenberg A.S.M."/>
            <person name="Sedaghat-Telgerd N."/>
            <person name="Lavrijssen B."/>
            <person name="Ohm R.A."/>
            <person name="Hendrickx P.M."/>
            <person name="Scholtmeijer K."/>
            <person name="Baars J.J.P."/>
            <person name="van Peer A."/>
        </authorList>
    </citation>
    <scope>NUCLEOTIDE SEQUENCE [LARGE SCALE GENOMIC DNA]</scope>
    <source>
        <strain evidence="4 5">H119_p4</strain>
    </source>
</reference>
<dbReference type="InterPro" id="IPR011993">
    <property type="entry name" value="PH-like_dom_sf"/>
</dbReference>
<feature type="compositionally biased region" description="Pro residues" evidence="2">
    <location>
        <begin position="901"/>
        <end position="917"/>
    </location>
</feature>
<feature type="compositionally biased region" description="Low complexity" evidence="2">
    <location>
        <begin position="854"/>
        <end position="866"/>
    </location>
</feature>
<evidence type="ECO:0000313" key="4">
    <source>
        <dbReference type="EMBL" id="KAF7768160.1"/>
    </source>
</evidence>
<dbReference type="PROSITE" id="PS50003">
    <property type="entry name" value="PH_DOMAIN"/>
    <property type="match status" value="1"/>
</dbReference>
<sequence>MILENGEYDLSKLFALIAELGESLNENRSLSVSLYAQANNVKAQAIHSQSGYVLRRFNMDKTQEEYDAELERMNGSLAAENQALQHDNKQLSSLIKEYEQTLETVMSAFRNRARDVQERELSLIREYESQLLSQEEVKATQELTTNTAIAGSLSRLSDALRKLLRAECGEEDEMEEEKGGEGLVEEPEVVAPDSLEREIELARLEAENEQLKQMLAGIIFPLCAPMPLVSRQPMLSALSHKFSRRRPSARHTPSPLVVDEVIDITARKRDEEAQERIRLRAEAAEAIGLNPLLVDQDVCPRRDDTEDHDEWAHVRPESAMSFVDHPTNPRASVYAPTPTPPGSILRSKSPSPIPVGRLRSASAAACHSRNSSGHSSPIPPYPSTASALSQWQQHASTVPKYYPPSSLRIFALSNAKNWKPRYIILTSPTAALTRTRSPSVSYLHLFKNSGSDEKEFERLAINEDSVVFVSDDEVAGRRSVIKIGGVEVGASKKDLNVEDSGRTMWFLQIRDPAESRQWISAIKTSIYNQRAIRAGLLPSASTGFGVNEPRGDIDVMLSMRAQGFISTPISPKLRHSTPPAPVETNSASSISDHSVRSQASTSKGPVVVSTIKGLFSTSRPRSGSRGTAMPDQNELRSSTPDHQSPSSGATTTPAFLPSINPQISIDRKIVSDPESPHSTNEPPSSFLSAVNRGARVLSLGSISLQPPPRKRWTSSIVVTPPPSTDSQLEPEVYQNAHYSDTAASLGALTYYKDKQESESPTYTSTSATGTVDGNQPRPTSVYSVSTYASNENSLNVERSSRSSSTKRTSSSTRRWSRQSSLPPIASPPHGPLPNPPGSTSRAVLAAEEALSAGSTSVQTQRSVVSSLPSISKRPSMSSANTTSPSSLSSISPIARHNRASMPPPPRPEPTSALPPAPGQRRNNRPLSVDSMPQPNRSPNKWKRVSKAGKGFRLSMIAPSKPPPLTNLPPRPDETVWHKSPSSRRFSAGNVRLLRLNPIPASPEPMTAPFPPPMGPLPPLPPTPDENTSSSSDSNVNQPPTGVALTKHASLKQRLRILSAPSSSTNNNATADADSSTIRKNTHTKSKTVDLSSSSLSRLSGSGNNHHKRTSSADTPSLHTELNQFSFKNRKSAPLPLAYTPSHLSMMATNHTQSQPATPIGEKILSLSEESDVLNNKDHDTNNDSIFSSVSYCSASTPVAAPSLLSSSITRTIRPLPLVPTAPDVTPLSPPPRRNSKPTIVIPSLPQTPSTPSIFEEKSQSEESKVENSSRSLPLLPADTFGCSTNVCLSSLPPKSLSPVLSLPPSPPLHPVPEGISGTPESPTQDHTERGIPLTPDSPSRDTQFPPSPASGTSFGPLSL</sequence>
<feature type="compositionally biased region" description="Polar residues" evidence="2">
    <location>
        <begin position="635"/>
        <end position="658"/>
    </location>
</feature>
<feature type="compositionally biased region" description="Pro residues" evidence="2">
    <location>
        <begin position="1301"/>
        <end position="1310"/>
    </location>
</feature>
<evidence type="ECO:0000313" key="5">
    <source>
        <dbReference type="Proteomes" id="UP000629468"/>
    </source>
</evidence>
<name>A0A8H7C862_AGABI</name>
<feature type="domain" description="PH" evidence="3">
    <location>
        <begin position="400"/>
        <end position="527"/>
    </location>
</feature>
<feature type="compositionally biased region" description="Basic and acidic residues" evidence="2">
    <location>
        <begin position="1254"/>
        <end position="1267"/>
    </location>
</feature>
<accession>A0A8H7C862</accession>
<feature type="compositionally biased region" description="Low complexity" evidence="2">
    <location>
        <begin position="616"/>
        <end position="627"/>
    </location>
</feature>
<feature type="region of interest" description="Disordered" evidence="2">
    <location>
        <begin position="1295"/>
        <end position="1359"/>
    </location>
</feature>
<keyword evidence="1" id="KW-0175">Coiled coil</keyword>
<dbReference type="EMBL" id="JABXXO010000010">
    <property type="protein sequence ID" value="KAF7768160.1"/>
    <property type="molecule type" value="Genomic_DNA"/>
</dbReference>
<organism evidence="4 5">
    <name type="scientific">Agaricus bisporus var. burnettii</name>
    <dbReference type="NCBI Taxonomy" id="192524"/>
    <lineage>
        <taxon>Eukaryota</taxon>
        <taxon>Fungi</taxon>
        <taxon>Dikarya</taxon>
        <taxon>Basidiomycota</taxon>
        <taxon>Agaricomycotina</taxon>
        <taxon>Agaricomycetes</taxon>
        <taxon>Agaricomycetidae</taxon>
        <taxon>Agaricales</taxon>
        <taxon>Agaricineae</taxon>
        <taxon>Agaricaceae</taxon>
        <taxon>Agaricus</taxon>
    </lineage>
</organism>
<dbReference type="Gene3D" id="2.30.29.30">
    <property type="entry name" value="Pleckstrin-homology domain (PH domain)/Phosphotyrosine-binding domain (PTB)"/>
    <property type="match status" value="1"/>
</dbReference>
<dbReference type="PANTHER" id="PTHR39472:SF1">
    <property type="entry name" value="EXPRESSED PROTEIN"/>
    <property type="match status" value="1"/>
</dbReference>
<evidence type="ECO:0000256" key="2">
    <source>
        <dbReference type="SAM" id="MobiDB-lite"/>
    </source>
</evidence>
<feature type="region of interest" description="Disordered" evidence="2">
    <location>
        <begin position="701"/>
        <end position="729"/>
    </location>
</feature>
<feature type="compositionally biased region" description="Pro residues" evidence="2">
    <location>
        <begin position="999"/>
        <end position="1023"/>
    </location>
</feature>
<dbReference type="SUPFAM" id="SSF50729">
    <property type="entry name" value="PH domain-like"/>
    <property type="match status" value="1"/>
</dbReference>
<feature type="compositionally biased region" description="Low complexity" evidence="2">
    <location>
        <begin position="875"/>
        <end position="894"/>
    </location>
</feature>
<feature type="compositionally biased region" description="Polar residues" evidence="2">
    <location>
        <begin position="583"/>
        <end position="603"/>
    </location>
</feature>
<dbReference type="Proteomes" id="UP000629468">
    <property type="component" value="Unassembled WGS sequence"/>
</dbReference>
<protein>
    <recommendedName>
        <fullName evidence="3">PH domain-containing protein</fullName>
    </recommendedName>
</protein>
<feature type="compositionally biased region" description="Pro residues" evidence="2">
    <location>
        <begin position="824"/>
        <end position="836"/>
    </location>
</feature>
<feature type="region of interest" description="Disordered" evidence="2">
    <location>
        <begin position="568"/>
        <end position="658"/>
    </location>
</feature>
<feature type="compositionally biased region" description="Polar residues" evidence="2">
    <location>
        <begin position="1336"/>
        <end position="1359"/>
    </location>
</feature>